<protein>
    <recommendedName>
        <fullName evidence="15">Integrin beta</fullName>
    </recommendedName>
</protein>
<evidence type="ECO:0000256" key="8">
    <source>
        <dbReference type="ARBA" id="ARBA00022889"/>
    </source>
</evidence>
<accession>A0AAN9GJE1</accession>
<evidence type="ECO:0000256" key="2">
    <source>
        <dbReference type="ARBA" id="ARBA00007449"/>
    </source>
</evidence>
<dbReference type="GO" id="GO:0005925">
    <property type="term" value="C:focal adhesion"/>
    <property type="evidence" value="ECO:0007669"/>
    <property type="project" value="TreeGrafter"/>
</dbReference>
<dbReference type="InterPro" id="IPR013111">
    <property type="entry name" value="EGF_extracell"/>
</dbReference>
<dbReference type="Gene3D" id="2.60.40.1510">
    <property type="entry name" value="ntegrin, alpha v. Chain A, domain 3"/>
    <property type="match status" value="1"/>
</dbReference>
<dbReference type="SUPFAM" id="SSF103575">
    <property type="entry name" value="Plexin repeat"/>
    <property type="match status" value="1"/>
</dbReference>
<evidence type="ECO:0000256" key="13">
    <source>
        <dbReference type="ARBA" id="ARBA00023180"/>
    </source>
</evidence>
<feature type="disulfide bond" evidence="14">
    <location>
        <begin position="576"/>
        <end position="614"/>
    </location>
</feature>
<dbReference type="SUPFAM" id="SSF53300">
    <property type="entry name" value="vWA-like"/>
    <property type="match status" value="1"/>
</dbReference>
<evidence type="ECO:0000256" key="4">
    <source>
        <dbReference type="ARBA" id="ARBA00022536"/>
    </source>
</evidence>
<evidence type="ECO:0000256" key="10">
    <source>
        <dbReference type="ARBA" id="ARBA00023037"/>
    </source>
</evidence>
<keyword evidence="4" id="KW-0245">EGF-like domain</keyword>
<dbReference type="InterPro" id="IPR002369">
    <property type="entry name" value="Integrin_bsu_VWA"/>
</dbReference>
<feature type="disulfide bond" evidence="14">
    <location>
        <begin position="59"/>
        <end position="72"/>
    </location>
</feature>
<feature type="disulfide bond" evidence="14">
    <location>
        <begin position="461"/>
        <end position="465"/>
    </location>
</feature>
<feature type="disulfide bond" evidence="14">
    <location>
        <begin position="493"/>
        <end position="502"/>
    </location>
</feature>
<evidence type="ECO:0000256" key="12">
    <source>
        <dbReference type="ARBA" id="ARBA00023157"/>
    </source>
</evidence>
<evidence type="ECO:0000256" key="5">
    <source>
        <dbReference type="ARBA" id="ARBA00022692"/>
    </source>
</evidence>
<keyword evidence="7" id="KW-0677">Repeat</keyword>
<dbReference type="Pfam" id="PF07974">
    <property type="entry name" value="EGF_2"/>
    <property type="match status" value="2"/>
</dbReference>
<dbReference type="GO" id="GO:0016477">
    <property type="term" value="P:cell migration"/>
    <property type="evidence" value="ECO:0007669"/>
    <property type="project" value="TreeGrafter"/>
</dbReference>
<evidence type="ECO:0000259" key="19">
    <source>
        <dbReference type="SMART" id="SM01241"/>
    </source>
</evidence>
<dbReference type="FunFam" id="3.40.50.410:FF:000002">
    <property type="entry name" value="Integrin beta"/>
    <property type="match status" value="1"/>
</dbReference>
<dbReference type="Pfam" id="PF00362">
    <property type="entry name" value="Integrin_beta"/>
    <property type="match status" value="1"/>
</dbReference>
<keyword evidence="6 17" id="KW-0732">Signal</keyword>
<feature type="chain" id="PRO_5042815961" description="Integrin beta" evidence="17">
    <location>
        <begin position="41"/>
        <end position="797"/>
    </location>
</feature>
<sequence>MVELSMTKLTVRMLRRWETQGGRILTLGVFLVLLIARSEACSGTTCAQCIVSGGDCAWCADANFTALAGERCSLAANLQEQGCVDIQSPQTAEVSREDKPVDDGNVTLGIEPTQLQPQAMRIKLRPRGKGHDFQVTFRPANNFPVDLYFLFDLSWTMRAYIEDLRRLAKRIADEIGKISTNYRLGYGTFQDKVLLPFTNTHPAKLQNVCENCAPPFDYHNELSLTSSLINFTAAVDNSQFTGNIDSPEGGFDAMMQAIVCKSVGWRDNSRQLIIFASDARMHFAGDGKLAGVITPNDGECHLQGRENPMAFKQDYPSVGQLAAALDKSKKHVIFAVQEAVLTEYQQLHTRVPRSSVNVLKAGKDSNVVDIVRDKYREMTEGVKLEYKTSSDNIRVSITPTCESREGSSCTNFEIGNKVEPFVVNIRADRCPDDPKERVQTVTIAPSDFLKDSLNVTVEIICDCDCQIPPDVTPIPSEDCSQGNGTEECGICRCFSGRSGSSCECSQEDLDTAVSEPTCSNDAMNSTTAPECNGVGECVCGVCQCQPNFNGRFCQCNAKVCPIFDGLLCGGNGECRCEECQCNANYTGLACECPGASDSCMPSSPAGGETEGEVCSGHGECRCGSCVCEEGYVGRHCQTCFLCGNSLCEVDNYRECAMCAVIPENRGQCPDDCPEVVIVPEVDTEDEQTEDCKDWLTEECHVRFSVQNPGANTTLYVQETKVCTEGPNILIIAFGVVAGVVGVGLILLLLVRLLTSLFDRLEYQHFLRELQSPKWAKFHNPIYKEATTTYHNPVMTKD</sequence>
<dbReference type="PRINTS" id="PR01186">
    <property type="entry name" value="INTEGRINB"/>
</dbReference>
<keyword evidence="9 16" id="KW-1133">Transmembrane helix</keyword>
<dbReference type="Gene3D" id="2.10.25.10">
    <property type="entry name" value="Laminin"/>
    <property type="match status" value="4"/>
</dbReference>
<feature type="disulfide bond" evidence="14">
    <location>
        <begin position="672"/>
        <end position="699"/>
    </location>
</feature>
<dbReference type="InterPro" id="IPR033760">
    <property type="entry name" value="Integrin_beta_N"/>
</dbReference>
<dbReference type="PROSITE" id="PS52047">
    <property type="entry name" value="I_EGF_2"/>
    <property type="match status" value="1"/>
</dbReference>
<dbReference type="Gene3D" id="1.20.5.100">
    <property type="entry name" value="Cytochrome c1, transmembrane anchor, C-terminal"/>
    <property type="match status" value="1"/>
</dbReference>
<feature type="disulfide bond" evidence="14">
    <location>
        <begin position="209"/>
        <end position="212"/>
    </location>
</feature>
<feature type="disulfide bond" evidence="14">
    <location>
        <begin position="592"/>
        <end position="599"/>
    </location>
</feature>
<feature type="disulfide bond" evidence="14">
    <location>
        <begin position="627"/>
        <end position="636"/>
    </location>
</feature>
<feature type="signal peptide" evidence="17">
    <location>
        <begin position="1"/>
        <end position="40"/>
    </location>
</feature>
<dbReference type="InterPro" id="IPR015812">
    <property type="entry name" value="Integrin_bsu"/>
</dbReference>
<feature type="disulfide bond" evidence="14">
    <location>
        <begin position="647"/>
        <end position="658"/>
    </location>
</feature>
<gene>
    <name evidence="20" type="ORF">V1264_013058</name>
</gene>
<evidence type="ECO:0000313" key="20">
    <source>
        <dbReference type="EMBL" id="KAK7108920.1"/>
    </source>
</evidence>
<feature type="disulfide bond" evidence="14">
    <location>
        <begin position="574"/>
        <end position="579"/>
    </location>
</feature>
<keyword evidence="13" id="KW-0325">Glycoprotein</keyword>
<evidence type="ECO:0000256" key="17">
    <source>
        <dbReference type="SAM" id="SignalP"/>
    </source>
</evidence>
<dbReference type="GO" id="GO:0008305">
    <property type="term" value="C:integrin complex"/>
    <property type="evidence" value="ECO:0007669"/>
    <property type="project" value="TreeGrafter"/>
</dbReference>
<evidence type="ECO:0000256" key="16">
    <source>
        <dbReference type="SAM" id="Phobius"/>
    </source>
</evidence>
<dbReference type="Gene3D" id="3.30.1680.10">
    <property type="entry name" value="ligand-binding face of the semaphorins, domain 2"/>
    <property type="match status" value="1"/>
</dbReference>
<dbReference type="InterPro" id="IPR036465">
    <property type="entry name" value="vWFA_dom_sf"/>
</dbReference>
<feature type="disulfide bond" evidence="14">
    <location>
        <begin position="581"/>
        <end position="590"/>
    </location>
</feature>
<dbReference type="SUPFAM" id="SSF69687">
    <property type="entry name" value="Integrin beta tail domain"/>
    <property type="match status" value="1"/>
</dbReference>
<feature type="disulfide bond" evidence="14">
    <location>
        <begin position="539"/>
        <end position="568"/>
    </location>
</feature>
<evidence type="ECO:0000256" key="15">
    <source>
        <dbReference type="RuleBase" id="RU000633"/>
    </source>
</evidence>
<dbReference type="AlphaFoldDB" id="A0AAN9GJE1"/>
<dbReference type="GO" id="GO:0007160">
    <property type="term" value="P:cell-matrix adhesion"/>
    <property type="evidence" value="ECO:0007669"/>
    <property type="project" value="TreeGrafter"/>
</dbReference>
<evidence type="ECO:0000256" key="3">
    <source>
        <dbReference type="ARBA" id="ARBA00022475"/>
    </source>
</evidence>
<dbReference type="EMBL" id="JBAMIC010000003">
    <property type="protein sequence ID" value="KAK7108920.1"/>
    <property type="molecule type" value="Genomic_DNA"/>
</dbReference>
<feature type="disulfide bond" evidence="14">
    <location>
        <begin position="46"/>
        <end position="56"/>
    </location>
</feature>
<dbReference type="InterPro" id="IPR057243">
    <property type="entry name" value="Integrin_I-EGF_CS"/>
</dbReference>
<feature type="domain" description="Integrin beta subunit cytoplasmic" evidence="19">
    <location>
        <begin position="751"/>
        <end position="797"/>
    </location>
</feature>
<comment type="caution">
    <text evidence="20">The sequence shown here is derived from an EMBL/GenBank/DDBJ whole genome shotgun (WGS) entry which is preliminary data.</text>
</comment>
<dbReference type="Pfam" id="PF17205">
    <property type="entry name" value="PSI_integrin"/>
    <property type="match status" value="1"/>
</dbReference>
<dbReference type="PROSITE" id="PS00243">
    <property type="entry name" value="I_EGF_1"/>
    <property type="match status" value="1"/>
</dbReference>
<feature type="disulfide bond" evidence="14">
    <location>
        <begin position="555"/>
        <end position="560"/>
    </location>
</feature>
<dbReference type="GO" id="GO:0005178">
    <property type="term" value="F:integrin binding"/>
    <property type="evidence" value="ECO:0007669"/>
    <property type="project" value="TreeGrafter"/>
</dbReference>
<keyword evidence="5 15" id="KW-0812">Transmembrane</keyword>
<dbReference type="SMART" id="SM00187">
    <property type="entry name" value="INB"/>
    <property type="match status" value="1"/>
</dbReference>
<keyword evidence="10 15" id="KW-0401">Integrin</keyword>
<name>A0AAN9GJE1_9CAEN</name>
<feature type="disulfide bond" evidence="14">
    <location>
        <begin position="49"/>
        <end position="83"/>
    </location>
</feature>
<dbReference type="SUPFAM" id="SSF69179">
    <property type="entry name" value="Integrin domains"/>
    <property type="match status" value="1"/>
</dbReference>
<evidence type="ECO:0000259" key="18">
    <source>
        <dbReference type="SMART" id="SM00187"/>
    </source>
</evidence>
<dbReference type="FunFam" id="2.10.25.10:FF:000036">
    <property type="entry name" value="Integrin beta"/>
    <property type="match status" value="1"/>
</dbReference>
<feature type="transmembrane region" description="Helical" evidence="16">
    <location>
        <begin position="728"/>
        <end position="750"/>
    </location>
</feature>
<proteinExistence type="inferred from homology"/>
<dbReference type="Proteomes" id="UP001374579">
    <property type="component" value="Unassembled WGS sequence"/>
</dbReference>
<feature type="domain" description="Integrin beta subunit VWA" evidence="18">
    <location>
        <begin position="45"/>
        <end position="463"/>
    </location>
</feature>
<feature type="disulfide bond" evidence="14">
    <location>
        <begin position="655"/>
        <end position="722"/>
    </location>
</feature>
<keyword evidence="8 15" id="KW-0130">Cell adhesion</keyword>
<dbReference type="InterPro" id="IPR032695">
    <property type="entry name" value="Integrin_dom_sf"/>
</dbReference>
<dbReference type="PANTHER" id="PTHR10082:SF60">
    <property type="entry name" value="INTEGRIN BETA-PS"/>
    <property type="match status" value="1"/>
</dbReference>
<dbReference type="GO" id="GO:0033627">
    <property type="term" value="P:cell adhesion mediated by integrin"/>
    <property type="evidence" value="ECO:0007669"/>
    <property type="project" value="TreeGrafter"/>
</dbReference>
<feature type="disulfide bond" evidence="14">
    <location>
        <begin position="488"/>
        <end position="531"/>
    </location>
</feature>
<comment type="similarity">
    <text evidence="2 15">Belongs to the integrin beta chain family.</text>
</comment>
<evidence type="ECO:0000256" key="7">
    <source>
        <dbReference type="ARBA" id="ARBA00022737"/>
    </source>
</evidence>
<evidence type="ECO:0000313" key="21">
    <source>
        <dbReference type="Proteomes" id="UP001374579"/>
    </source>
</evidence>
<evidence type="ECO:0000256" key="11">
    <source>
        <dbReference type="ARBA" id="ARBA00023136"/>
    </source>
</evidence>
<dbReference type="PANTHER" id="PTHR10082">
    <property type="entry name" value="INTEGRIN BETA SUBUNIT"/>
    <property type="match status" value="1"/>
</dbReference>
<dbReference type="SMART" id="SM01241">
    <property type="entry name" value="Integrin_b_cyt"/>
    <property type="match status" value="1"/>
</dbReference>
<keyword evidence="21" id="KW-1185">Reference proteome</keyword>
<keyword evidence="11 16" id="KW-0472">Membrane</keyword>
<reference evidence="20 21" key="1">
    <citation type="submission" date="2024-02" db="EMBL/GenBank/DDBJ databases">
        <title>Chromosome-scale genome assembly of the rough periwinkle Littorina saxatilis.</title>
        <authorList>
            <person name="De Jode A."/>
            <person name="Faria R."/>
            <person name="Formenti G."/>
            <person name="Sims Y."/>
            <person name="Smith T.P."/>
            <person name="Tracey A."/>
            <person name="Wood J.M.D."/>
            <person name="Zagrodzka Z.B."/>
            <person name="Johannesson K."/>
            <person name="Butlin R.K."/>
            <person name="Leder E.H."/>
        </authorList>
    </citation>
    <scope>NUCLEOTIDE SEQUENCE [LARGE SCALE GENOMIC DNA]</scope>
    <source>
        <strain evidence="20">Snail1</strain>
        <tissue evidence="20">Muscle</tissue>
    </source>
</reference>
<feature type="disulfide bond" evidence="14">
    <location>
        <begin position="430"/>
        <end position="691"/>
    </location>
</feature>
<feature type="disulfide bond" evidence="14">
    <location>
        <begin position="504"/>
        <end position="518"/>
    </location>
</feature>
<feature type="disulfide bond" evidence="14">
    <location>
        <begin position="401"/>
        <end position="409"/>
    </location>
</feature>
<dbReference type="GO" id="GO:0009986">
    <property type="term" value="C:cell surface"/>
    <property type="evidence" value="ECO:0007669"/>
    <property type="project" value="TreeGrafter"/>
</dbReference>
<evidence type="ECO:0000256" key="1">
    <source>
        <dbReference type="ARBA" id="ARBA00004251"/>
    </source>
</evidence>
<feature type="disulfide bond" evidence="14">
    <location>
        <begin position="479"/>
        <end position="491"/>
    </location>
</feature>
<dbReference type="Pfam" id="PF08725">
    <property type="entry name" value="Integrin_b_cyt"/>
    <property type="match status" value="1"/>
</dbReference>
<feature type="disulfide bond" evidence="14">
    <location>
        <begin position="537"/>
        <end position="542"/>
    </location>
</feature>
<organism evidence="20 21">
    <name type="scientific">Littorina saxatilis</name>
    <dbReference type="NCBI Taxonomy" id="31220"/>
    <lineage>
        <taxon>Eukaryota</taxon>
        <taxon>Metazoa</taxon>
        <taxon>Spiralia</taxon>
        <taxon>Lophotrochozoa</taxon>
        <taxon>Mollusca</taxon>
        <taxon>Gastropoda</taxon>
        <taxon>Caenogastropoda</taxon>
        <taxon>Littorinimorpha</taxon>
        <taxon>Littorinoidea</taxon>
        <taxon>Littorinidae</taxon>
        <taxon>Littorina</taxon>
    </lineage>
</organism>
<feature type="disulfide bond" evidence="14">
    <location>
        <begin position="622"/>
        <end position="668"/>
    </location>
</feature>
<evidence type="ECO:0000256" key="9">
    <source>
        <dbReference type="ARBA" id="ARBA00022989"/>
    </source>
</evidence>
<feature type="disulfide bond" evidence="14">
    <location>
        <begin position="544"/>
        <end position="553"/>
    </location>
</feature>
<keyword evidence="12 14" id="KW-1015">Disulfide bond</keyword>
<evidence type="ECO:0000256" key="14">
    <source>
        <dbReference type="PIRSR" id="PIRSR002512-1"/>
    </source>
</evidence>
<evidence type="ECO:0000256" key="6">
    <source>
        <dbReference type="ARBA" id="ARBA00022729"/>
    </source>
</evidence>
<comment type="subcellular location">
    <subcellularLocation>
        <location evidence="1 15">Cell membrane</location>
        <topology evidence="1 15">Single-pass type I membrane protein</topology>
    </subcellularLocation>
</comment>
<feature type="disulfide bond" evidence="14">
    <location>
        <begin position="260"/>
        <end position="300"/>
    </location>
</feature>
<dbReference type="GO" id="GO:0007229">
    <property type="term" value="P:integrin-mediated signaling pathway"/>
    <property type="evidence" value="ECO:0007669"/>
    <property type="project" value="UniProtKB-KW"/>
</dbReference>
<feature type="disulfide bond" evidence="14">
    <location>
        <begin position="620"/>
        <end position="625"/>
    </location>
</feature>
<dbReference type="Gene3D" id="3.40.50.410">
    <property type="entry name" value="von Willebrand factor, type A domain"/>
    <property type="match status" value="1"/>
</dbReference>
<dbReference type="InterPro" id="IPR036349">
    <property type="entry name" value="Integrin_bsu_tail_dom_sf"/>
</dbReference>
<dbReference type="PIRSF" id="PIRSF002512">
    <property type="entry name" value="Integrin_B"/>
    <property type="match status" value="1"/>
</dbReference>
<keyword evidence="3" id="KW-1003">Cell membrane</keyword>
<dbReference type="GO" id="GO:0098609">
    <property type="term" value="P:cell-cell adhesion"/>
    <property type="evidence" value="ECO:0007669"/>
    <property type="project" value="TreeGrafter"/>
</dbReference>
<dbReference type="InterPro" id="IPR014836">
    <property type="entry name" value="Integrin_bsu_cyt_dom"/>
</dbReference>